<evidence type="ECO:0000313" key="9">
    <source>
        <dbReference type="Proteomes" id="UP000252008"/>
    </source>
</evidence>
<evidence type="ECO:0000256" key="3">
    <source>
        <dbReference type="ARBA" id="ARBA00023002"/>
    </source>
</evidence>
<keyword evidence="9" id="KW-1185">Reference proteome</keyword>
<proteinExistence type="inferred from homology"/>
<dbReference type="InterPro" id="IPR016215">
    <property type="entry name" value="NTA_MOA"/>
</dbReference>
<dbReference type="PANTHER" id="PTHR30011">
    <property type="entry name" value="ALKANESULFONATE MONOOXYGENASE-RELATED"/>
    <property type="match status" value="1"/>
</dbReference>
<dbReference type="AlphaFoldDB" id="A0A375YGG2"/>
<feature type="binding site" evidence="6">
    <location>
        <position position="227"/>
    </location>
    <ligand>
        <name>FMN</name>
        <dbReference type="ChEBI" id="CHEBI:58210"/>
    </ligand>
</feature>
<feature type="binding site" evidence="6">
    <location>
        <position position="65"/>
    </location>
    <ligand>
        <name>FMN</name>
        <dbReference type="ChEBI" id="CHEBI:58210"/>
    </ligand>
</feature>
<dbReference type="NCBIfam" id="TIGR03860">
    <property type="entry name" value="FMN_nitrolo"/>
    <property type="match status" value="1"/>
</dbReference>
<dbReference type="STRING" id="39692.BST38_26780"/>
<dbReference type="InterPro" id="IPR011251">
    <property type="entry name" value="Luciferase-like_dom"/>
</dbReference>
<protein>
    <submittedName>
        <fullName evidence="8">Flavin-dependent oxidoreductase monooxygenase [Hyphomicrobium sp. MC1]</fullName>
    </submittedName>
</protein>
<evidence type="ECO:0000256" key="2">
    <source>
        <dbReference type="ARBA" id="ARBA00022643"/>
    </source>
</evidence>
<dbReference type="InterPro" id="IPR036661">
    <property type="entry name" value="Luciferase-like_sf"/>
</dbReference>
<dbReference type="SUPFAM" id="SSF51679">
    <property type="entry name" value="Bacterial luciferase-like"/>
    <property type="match status" value="1"/>
</dbReference>
<dbReference type="InterPro" id="IPR051260">
    <property type="entry name" value="Diverse_substr_monoxygenases"/>
</dbReference>
<dbReference type="Proteomes" id="UP000252008">
    <property type="component" value="Unassembled WGS sequence"/>
</dbReference>
<dbReference type="PIRSF" id="PIRSF000337">
    <property type="entry name" value="NTA_MOA"/>
    <property type="match status" value="1"/>
</dbReference>
<keyword evidence="3" id="KW-0560">Oxidoreductase</keyword>
<organism evidence="8 9">
    <name type="scientific">Mycolicibacterium parafortuitum</name>
    <name type="common">Mycobacterium parafortuitum</name>
    <dbReference type="NCBI Taxonomy" id="39692"/>
    <lineage>
        <taxon>Bacteria</taxon>
        <taxon>Bacillati</taxon>
        <taxon>Actinomycetota</taxon>
        <taxon>Actinomycetes</taxon>
        <taxon>Mycobacteriales</taxon>
        <taxon>Mycobacteriaceae</taxon>
        <taxon>Mycolicibacterium</taxon>
    </lineage>
</organism>
<evidence type="ECO:0000313" key="8">
    <source>
        <dbReference type="EMBL" id="SRX80211.1"/>
    </source>
</evidence>
<evidence type="ECO:0000256" key="5">
    <source>
        <dbReference type="ARBA" id="ARBA00033748"/>
    </source>
</evidence>
<accession>A0A375YGG2</accession>
<name>A0A375YGG2_MYCPF</name>
<gene>
    <name evidence="8" type="ORF">MPP7335_01951</name>
</gene>
<keyword evidence="4 8" id="KW-0503">Monooxygenase</keyword>
<dbReference type="Gene3D" id="3.20.20.30">
    <property type="entry name" value="Luciferase-like domain"/>
    <property type="match status" value="1"/>
</dbReference>
<evidence type="ECO:0000256" key="4">
    <source>
        <dbReference type="ARBA" id="ARBA00023033"/>
    </source>
</evidence>
<comment type="similarity">
    <text evidence="5">Belongs to the NtaA/SnaA/DszA monooxygenase family.</text>
</comment>
<sequence>MPGPRDRALGNQGLILNLNLLPGGTAKGSWRLDDRDPSWFVSHHHYVEAAQLAERGKFQAVFLADTPAWDDAYWHHPWRALTPFIALTAIAGRTERIGLIGTASTSYNDPYNLARQVASLDLVSDGRAAWNYVVTAGDRPARNFSAAQADPKDERYARAEEFVDAVLTLWEAWEPDPIAGDKATGDYLRPGAIRPAAVAGERIQVAGEPLVPPSRQGRPLLVQAGASERGTALAARTADAVYTHQTELGAGVTYRNLLRGRAADAGRDPDTMKVLPGFFVVLGDTEAAAQRRHHELTEATPDATRLSFFARQLGIPVSEFHMDRPLPLHLIADAEISRSAASELDRLLDAAARDNLTAREVLALRRNGTQHVSVIGTPEQVADTITEWYLAGAADGFNLHVASSPGVLADFVDHVVPLLQVRGVFHEDYEGTTLREHYGLAPHRLGAGVLSR</sequence>
<evidence type="ECO:0000256" key="1">
    <source>
        <dbReference type="ARBA" id="ARBA00022630"/>
    </source>
</evidence>
<dbReference type="CDD" id="cd01095">
    <property type="entry name" value="Nitrilotriacetate_monoxgenase"/>
    <property type="match status" value="1"/>
</dbReference>
<evidence type="ECO:0000259" key="7">
    <source>
        <dbReference type="Pfam" id="PF00296"/>
    </source>
</evidence>
<dbReference type="EMBL" id="UEGS01000001">
    <property type="protein sequence ID" value="SRX80211.1"/>
    <property type="molecule type" value="Genomic_DNA"/>
</dbReference>
<feature type="domain" description="Luciferase-like" evidence="7">
    <location>
        <begin position="44"/>
        <end position="393"/>
    </location>
</feature>
<dbReference type="GO" id="GO:0004497">
    <property type="term" value="F:monooxygenase activity"/>
    <property type="evidence" value="ECO:0007669"/>
    <property type="project" value="UniProtKB-KW"/>
</dbReference>
<dbReference type="RefSeq" id="WP_083146554.1">
    <property type="nucleotide sequence ID" value="NZ_MVID01000037.1"/>
</dbReference>
<dbReference type="PANTHER" id="PTHR30011:SF16">
    <property type="entry name" value="C2H2 FINGER DOMAIN TRANSCRIPTION FACTOR (EUROFUNG)-RELATED"/>
    <property type="match status" value="1"/>
</dbReference>
<evidence type="ECO:0000256" key="6">
    <source>
        <dbReference type="PIRSR" id="PIRSR000337-1"/>
    </source>
</evidence>
<dbReference type="GO" id="GO:0016705">
    <property type="term" value="F:oxidoreductase activity, acting on paired donors, with incorporation or reduction of molecular oxygen"/>
    <property type="evidence" value="ECO:0007669"/>
    <property type="project" value="InterPro"/>
</dbReference>
<feature type="binding site" evidence="6">
    <location>
        <position position="156"/>
    </location>
    <ligand>
        <name>FMN</name>
        <dbReference type="ChEBI" id="CHEBI:58210"/>
    </ligand>
</feature>
<reference evidence="8 9" key="1">
    <citation type="submission" date="2018-05" db="EMBL/GenBank/DDBJ databases">
        <authorList>
            <consortium name="IHU Genomes"/>
        </authorList>
    </citation>
    <scope>NUCLEOTIDE SEQUENCE [LARGE SCALE GENOMIC DNA]</scope>
    <source>
        <strain evidence="8 9">P7335</strain>
    </source>
</reference>
<keyword evidence="2 6" id="KW-0288">FMN</keyword>
<feature type="binding site" evidence="6">
    <location>
        <position position="102"/>
    </location>
    <ligand>
        <name>FMN</name>
        <dbReference type="ChEBI" id="CHEBI:58210"/>
    </ligand>
</feature>
<keyword evidence="1 6" id="KW-0285">Flavoprotein</keyword>
<dbReference type="Pfam" id="PF00296">
    <property type="entry name" value="Bac_luciferase"/>
    <property type="match status" value="1"/>
</dbReference>